<dbReference type="EMBL" id="JAOYFB010000037">
    <property type="protein sequence ID" value="KAK4023903.1"/>
    <property type="molecule type" value="Genomic_DNA"/>
</dbReference>
<evidence type="ECO:0000313" key="1">
    <source>
        <dbReference type="EMBL" id="KAK4023903.1"/>
    </source>
</evidence>
<accession>A0ABR0AFP8</accession>
<organism evidence="1 2">
    <name type="scientific">Daphnia magna</name>
    <dbReference type="NCBI Taxonomy" id="35525"/>
    <lineage>
        <taxon>Eukaryota</taxon>
        <taxon>Metazoa</taxon>
        <taxon>Ecdysozoa</taxon>
        <taxon>Arthropoda</taxon>
        <taxon>Crustacea</taxon>
        <taxon>Branchiopoda</taxon>
        <taxon>Diplostraca</taxon>
        <taxon>Cladocera</taxon>
        <taxon>Anomopoda</taxon>
        <taxon>Daphniidae</taxon>
        <taxon>Daphnia</taxon>
    </lineage>
</organism>
<evidence type="ECO:0000313" key="2">
    <source>
        <dbReference type="Proteomes" id="UP001234178"/>
    </source>
</evidence>
<name>A0ABR0AFP8_9CRUS</name>
<gene>
    <name evidence="1" type="ORF">OUZ56_009296</name>
</gene>
<keyword evidence="2" id="KW-1185">Reference proteome</keyword>
<protein>
    <submittedName>
        <fullName evidence="1">Uncharacterized protein</fullName>
    </submittedName>
</protein>
<dbReference type="Proteomes" id="UP001234178">
    <property type="component" value="Unassembled WGS sequence"/>
</dbReference>
<sequence length="96" mass="10744">MHGIVGRHVQLEKQILLSSSSGKTNIWTRIEIDIKERWHEALPTGIFLISAVGITRASHATSANQIQVESHEDYHRPLIVCCVCLTSDDNKHGPFT</sequence>
<reference evidence="1 2" key="1">
    <citation type="journal article" date="2023" name="Nucleic Acids Res.">
        <title>The hologenome of Daphnia magna reveals possible DNA methylation and microbiome-mediated evolution of the host genome.</title>
        <authorList>
            <person name="Chaturvedi A."/>
            <person name="Li X."/>
            <person name="Dhandapani V."/>
            <person name="Marshall H."/>
            <person name="Kissane S."/>
            <person name="Cuenca-Cambronero M."/>
            <person name="Asole G."/>
            <person name="Calvet F."/>
            <person name="Ruiz-Romero M."/>
            <person name="Marangio P."/>
            <person name="Guigo R."/>
            <person name="Rago D."/>
            <person name="Mirbahai L."/>
            <person name="Eastwood N."/>
            <person name="Colbourne J.K."/>
            <person name="Zhou J."/>
            <person name="Mallon E."/>
            <person name="Orsini L."/>
        </authorList>
    </citation>
    <scope>NUCLEOTIDE SEQUENCE [LARGE SCALE GENOMIC DNA]</scope>
    <source>
        <strain evidence="1">LRV0_1</strain>
    </source>
</reference>
<proteinExistence type="predicted"/>
<comment type="caution">
    <text evidence="1">The sequence shown here is derived from an EMBL/GenBank/DDBJ whole genome shotgun (WGS) entry which is preliminary data.</text>
</comment>